<protein>
    <recommendedName>
        <fullName evidence="9">Thiamine-phosphate synthase</fullName>
        <shortName evidence="9">TP synthase</shortName>
        <shortName evidence="9">TPS</shortName>
        <ecNumber evidence="9">2.5.1.3</ecNumber>
    </recommendedName>
    <alternativeName>
        <fullName evidence="9">Thiamine-phosphate pyrophosphorylase</fullName>
        <shortName evidence="9">TMP pyrophosphorylase</shortName>
        <shortName evidence="9">TMP-PPase</shortName>
    </alternativeName>
</protein>
<feature type="binding site" evidence="9">
    <location>
        <position position="133"/>
    </location>
    <ligand>
        <name>4-amino-2-methyl-5-(diphosphooxymethyl)pyrimidine</name>
        <dbReference type="ChEBI" id="CHEBI:57841"/>
    </ligand>
</feature>
<feature type="domain" description="Thiamine phosphate synthase/TenI" evidence="12">
    <location>
        <begin position="4"/>
        <end position="183"/>
    </location>
</feature>
<evidence type="ECO:0000256" key="8">
    <source>
        <dbReference type="ARBA" id="ARBA00047883"/>
    </source>
</evidence>
<evidence type="ECO:0000256" key="3">
    <source>
        <dbReference type="ARBA" id="ARBA00022723"/>
    </source>
</evidence>
<dbReference type="PANTHER" id="PTHR20857:SF15">
    <property type="entry name" value="THIAMINE-PHOSPHATE SYNTHASE"/>
    <property type="match status" value="1"/>
</dbReference>
<evidence type="ECO:0000256" key="11">
    <source>
        <dbReference type="RuleBase" id="RU004253"/>
    </source>
</evidence>
<dbReference type="NCBIfam" id="TIGR00693">
    <property type="entry name" value="thiE"/>
    <property type="match status" value="1"/>
</dbReference>
<dbReference type="SUPFAM" id="SSF51391">
    <property type="entry name" value="Thiamin phosphate synthase"/>
    <property type="match status" value="1"/>
</dbReference>
<dbReference type="InterPro" id="IPR013785">
    <property type="entry name" value="Aldolase_TIM"/>
</dbReference>
<comment type="cofactor">
    <cofactor evidence="9">
        <name>Mg(2+)</name>
        <dbReference type="ChEBI" id="CHEBI:18420"/>
    </cofactor>
    <text evidence="9">Binds 1 Mg(2+) ion per subunit.</text>
</comment>
<evidence type="ECO:0000256" key="6">
    <source>
        <dbReference type="ARBA" id="ARBA00047334"/>
    </source>
</evidence>
<dbReference type="Pfam" id="PF02581">
    <property type="entry name" value="TMP-TENI"/>
    <property type="match status" value="1"/>
</dbReference>
<gene>
    <name evidence="9 13" type="primary">thiE</name>
    <name evidence="13" type="ORF">CRECT_0581</name>
</gene>
<evidence type="ECO:0000313" key="14">
    <source>
        <dbReference type="Proteomes" id="UP000502377"/>
    </source>
</evidence>
<dbReference type="EC" id="2.5.1.3" evidence="9"/>
<evidence type="ECO:0000256" key="1">
    <source>
        <dbReference type="ARBA" id="ARBA00005165"/>
    </source>
</evidence>
<dbReference type="EMBL" id="CP012543">
    <property type="protein sequence ID" value="QCD46271.1"/>
    <property type="molecule type" value="Genomic_DNA"/>
</dbReference>
<dbReference type="Proteomes" id="UP000502377">
    <property type="component" value="Chromosome"/>
</dbReference>
<dbReference type="GO" id="GO:0000287">
    <property type="term" value="F:magnesium ion binding"/>
    <property type="evidence" value="ECO:0007669"/>
    <property type="project" value="UniProtKB-UniRule"/>
</dbReference>
<accession>A0A6G5QKU1</accession>
<evidence type="ECO:0000256" key="5">
    <source>
        <dbReference type="ARBA" id="ARBA00022977"/>
    </source>
</evidence>
<proteinExistence type="inferred from homology"/>
<reference evidence="13 14" key="1">
    <citation type="submission" date="2016-07" db="EMBL/GenBank/DDBJ databases">
        <title>Comparative genomics of the Campylobacter concisus group.</title>
        <authorList>
            <person name="Miller W.G."/>
            <person name="Yee E."/>
            <person name="Chapman M.H."/>
            <person name="Huynh S."/>
            <person name="Bono J.L."/>
            <person name="On S.L.W."/>
            <person name="StLeger J."/>
            <person name="Foster G."/>
            <person name="Parker C.T."/>
        </authorList>
    </citation>
    <scope>NUCLEOTIDE SEQUENCE [LARGE SCALE GENOMIC DNA]</scope>
    <source>
        <strain evidence="13 14">ATCC 33238</strain>
    </source>
</reference>
<dbReference type="GO" id="GO:0005737">
    <property type="term" value="C:cytoplasm"/>
    <property type="evidence" value="ECO:0007669"/>
    <property type="project" value="TreeGrafter"/>
</dbReference>
<feature type="binding site" evidence="9">
    <location>
        <begin position="130"/>
        <end position="132"/>
    </location>
    <ligand>
        <name>2-[(2R,5Z)-2-carboxy-4-methylthiazol-5(2H)-ylidene]ethyl phosphate</name>
        <dbReference type="ChEBI" id="CHEBI:62899"/>
    </ligand>
</feature>
<dbReference type="InterPro" id="IPR022998">
    <property type="entry name" value="ThiamineP_synth_TenI"/>
</dbReference>
<comment type="catalytic activity">
    <reaction evidence="7 9 10">
        <text>2-(2-carboxy-4-methylthiazol-5-yl)ethyl phosphate + 4-amino-2-methyl-5-(diphosphooxymethyl)pyrimidine + 2 H(+) = thiamine phosphate + CO2 + diphosphate</text>
        <dbReference type="Rhea" id="RHEA:47848"/>
        <dbReference type="ChEBI" id="CHEBI:15378"/>
        <dbReference type="ChEBI" id="CHEBI:16526"/>
        <dbReference type="ChEBI" id="CHEBI:33019"/>
        <dbReference type="ChEBI" id="CHEBI:37575"/>
        <dbReference type="ChEBI" id="CHEBI:57841"/>
        <dbReference type="ChEBI" id="CHEBI:62890"/>
        <dbReference type="EC" id="2.5.1.3"/>
    </reaction>
</comment>
<organism evidence="13 14">
    <name type="scientific">Campylobacter rectus</name>
    <name type="common">Wolinella recta</name>
    <dbReference type="NCBI Taxonomy" id="203"/>
    <lineage>
        <taxon>Bacteria</taxon>
        <taxon>Pseudomonadati</taxon>
        <taxon>Campylobacterota</taxon>
        <taxon>Epsilonproteobacteria</taxon>
        <taxon>Campylobacterales</taxon>
        <taxon>Campylobacteraceae</taxon>
        <taxon>Campylobacter</taxon>
    </lineage>
</organism>
<evidence type="ECO:0000256" key="7">
    <source>
        <dbReference type="ARBA" id="ARBA00047851"/>
    </source>
</evidence>
<dbReference type="AlphaFoldDB" id="A0A6G5QKU1"/>
<comment type="function">
    <text evidence="9">Condenses 4-methyl-5-(beta-hydroxyethyl)thiazole monophosphate (THZ-P) and 2-methyl-4-amino-5-hydroxymethyl pyrimidine pyrophosphate (HMP-PP) to form thiamine monophosphate (TMP).</text>
</comment>
<dbReference type="RefSeq" id="WP_004319207.1">
    <property type="nucleotide sequence ID" value="NZ_CP012543.1"/>
</dbReference>
<keyword evidence="5 9" id="KW-0784">Thiamine biosynthesis</keyword>
<evidence type="ECO:0000256" key="2">
    <source>
        <dbReference type="ARBA" id="ARBA00022679"/>
    </source>
</evidence>
<feature type="binding site" evidence="9">
    <location>
        <begin position="34"/>
        <end position="38"/>
    </location>
    <ligand>
        <name>4-amino-2-methyl-5-(diphosphooxymethyl)pyrimidine</name>
        <dbReference type="ChEBI" id="CHEBI:57841"/>
    </ligand>
</feature>
<dbReference type="PANTHER" id="PTHR20857">
    <property type="entry name" value="THIAMINE-PHOSPHATE PYROPHOSPHORYLASE"/>
    <property type="match status" value="1"/>
</dbReference>
<keyword evidence="3 9" id="KW-0479">Metal-binding</keyword>
<dbReference type="HAMAP" id="MF_00097">
    <property type="entry name" value="TMP_synthase"/>
    <property type="match status" value="1"/>
</dbReference>
<dbReference type="UniPathway" id="UPA00060">
    <property type="reaction ID" value="UER00141"/>
</dbReference>
<dbReference type="InterPro" id="IPR034291">
    <property type="entry name" value="TMP_synthase"/>
</dbReference>
<dbReference type="Gene3D" id="3.20.20.70">
    <property type="entry name" value="Aldolase class I"/>
    <property type="match status" value="1"/>
</dbReference>
<dbReference type="InterPro" id="IPR036206">
    <property type="entry name" value="ThiamineP_synth_sf"/>
</dbReference>
<dbReference type="KEGG" id="crx:CRECT_0581"/>
<evidence type="ECO:0000313" key="13">
    <source>
        <dbReference type="EMBL" id="QCD46271.1"/>
    </source>
</evidence>
<dbReference type="GO" id="GO:0004789">
    <property type="term" value="F:thiamine-phosphate diphosphorylase activity"/>
    <property type="evidence" value="ECO:0007669"/>
    <property type="project" value="UniProtKB-UniRule"/>
</dbReference>
<feature type="binding site" evidence="9">
    <location>
        <position position="103"/>
    </location>
    <ligand>
        <name>4-amino-2-methyl-5-(diphosphooxymethyl)pyrimidine</name>
        <dbReference type="ChEBI" id="CHEBI:57841"/>
    </ligand>
</feature>
<evidence type="ECO:0000256" key="4">
    <source>
        <dbReference type="ARBA" id="ARBA00022842"/>
    </source>
</evidence>
<comment type="catalytic activity">
    <reaction evidence="6 9 10">
        <text>4-methyl-5-(2-phosphooxyethyl)-thiazole + 4-amino-2-methyl-5-(diphosphooxymethyl)pyrimidine + H(+) = thiamine phosphate + diphosphate</text>
        <dbReference type="Rhea" id="RHEA:22328"/>
        <dbReference type="ChEBI" id="CHEBI:15378"/>
        <dbReference type="ChEBI" id="CHEBI:33019"/>
        <dbReference type="ChEBI" id="CHEBI:37575"/>
        <dbReference type="ChEBI" id="CHEBI:57841"/>
        <dbReference type="ChEBI" id="CHEBI:58296"/>
        <dbReference type="EC" id="2.5.1.3"/>
    </reaction>
</comment>
<dbReference type="CDD" id="cd00564">
    <property type="entry name" value="TMP_TenI"/>
    <property type="match status" value="1"/>
</dbReference>
<feature type="binding site" evidence="9">
    <location>
        <position position="65"/>
    </location>
    <ligand>
        <name>Mg(2+)</name>
        <dbReference type="ChEBI" id="CHEBI:18420"/>
    </ligand>
</feature>
<feature type="binding site" evidence="9">
    <location>
        <position position="160"/>
    </location>
    <ligand>
        <name>2-[(2R,5Z)-2-carboxy-4-methylthiazol-5(2H)-ylidene]ethyl phosphate</name>
        <dbReference type="ChEBI" id="CHEBI:62899"/>
    </ligand>
</feature>
<keyword evidence="4 9" id="KW-0460">Magnesium</keyword>
<comment type="catalytic activity">
    <reaction evidence="8 9 10">
        <text>2-[(2R,5Z)-2-carboxy-4-methylthiazol-5(2H)-ylidene]ethyl phosphate + 4-amino-2-methyl-5-(diphosphooxymethyl)pyrimidine + 2 H(+) = thiamine phosphate + CO2 + diphosphate</text>
        <dbReference type="Rhea" id="RHEA:47844"/>
        <dbReference type="ChEBI" id="CHEBI:15378"/>
        <dbReference type="ChEBI" id="CHEBI:16526"/>
        <dbReference type="ChEBI" id="CHEBI:33019"/>
        <dbReference type="ChEBI" id="CHEBI:37575"/>
        <dbReference type="ChEBI" id="CHEBI:57841"/>
        <dbReference type="ChEBI" id="CHEBI:62899"/>
        <dbReference type="EC" id="2.5.1.3"/>
    </reaction>
</comment>
<keyword evidence="2 9" id="KW-0808">Transferase</keyword>
<evidence type="ECO:0000256" key="10">
    <source>
        <dbReference type="RuleBase" id="RU003826"/>
    </source>
</evidence>
<sequence>MAKIYAITDDILTPENSVVEQTRELLECGVKFLQYRTKLEPKNERVATALKELCESYGARFIVNDDVKFAAKIGANAVHIGKDDGGVKAARKILGDDAFIGVSCYDNLNLALKAQDEGASYAAFGAVFASPTKPNASLCKFETIMRAKEILRIPICVIGGINVANIAQIAALNPDYIAVISALYQPASIKENLRNLQAFL</sequence>
<feature type="binding site" evidence="9">
    <location>
        <begin position="180"/>
        <end position="181"/>
    </location>
    <ligand>
        <name>2-[(2R,5Z)-2-carboxy-4-methylthiazol-5(2H)-ylidene]ethyl phosphate</name>
        <dbReference type="ChEBI" id="CHEBI:62899"/>
    </ligand>
</feature>
<feature type="binding site" evidence="9">
    <location>
        <position position="84"/>
    </location>
    <ligand>
        <name>Mg(2+)</name>
        <dbReference type="ChEBI" id="CHEBI:18420"/>
    </ligand>
</feature>
<dbReference type="GO" id="GO:0009228">
    <property type="term" value="P:thiamine biosynthetic process"/>
    <property type="evidence" value="ECO:0007669"/>
    <property type="project" value="UniProtKB-KW"/>
</dbReference>
<name>A0A6G5QKU1_CAMRE</name>
<comment type="similarity">
    <text evidence="9 10">Belongs to the thiamine-phosphate synthase family.</text>
</comment>
<evidence type="ECO:0000259" key="12">
    <source>
        <dbReference type="Pfam" id="PF02581"/>
    </source>
</evidence>
<evidence type="ECO:0000256" key="9">
    <source>
        <dbReference type="HAMAP-Rule" id="MF_00097"/>
    </source>
</evidence>
<dbReference type="GO" id="GO:0009229">
    <property type="term" value="P:thiamine diphosphate biosynthetic process"/>
    <property type="evidence" value="ECO:0007669"/>
    <property type="project" value="UniProtKB-UniRule"/>
</dbReference>
<comment type="pathway">
    <text evidence="1 9 11">Cofactor biosynthesis; thiamine diphosphate biosynthesis; thiamine phosphate from 4-amino-2-methyl-5-diphosphomethylpyrimidine and 4-methyl-5-(2-phosphoethyl)-thiazole: step 1/1.</text>
</comment>
<feature type="binding site" evidence="9">
    <location>
        <position position="64"/>
    </location>
    <ligand>
        <name>4-amino-2-methyl-5-(diphosphooxymethyl)pyrimidine</name>
        <dbReference type="ChEBI" id="CHEBI:57841"/>
    </ligand>
</feature>